<comment type="subcellular location">
    <subcellularLocation>
        <location evidence="1">Cell inner membrane</location>
        <topology evidence="1">Multi-pass membrane protein</topology>
    </subcellularLocation>
</comment>
<organism evidence="10">
    <name type="scientific">Leptolyngbya sp. NK1-12</name>
    <dbReference type="NCBI Taxonomy" id="2547451"/>
    <lineage>
        <taxon>Bacteria</taxon>
        <taxon>Bacillati</taxon>
        <taxon>Cyanobacteriota</taxon>
        <taxon>Cyanophyceae</taxon>
        <taxon>Leptolyngbyales</taxon>
        <taxon>Leptolyngbyaceae</taxon>
        <taxon>Leptolyngbya group</taxon>
        <taxon>Leptolyngbya</taxon>
    </lineage>
</organism>
<proteinExistence type="inferred from homology"/>
<comment type="similarity">
    <text evidence="8">Belongs to the TsuA/YedE (TC 9.B.102) family.</text>
</comment>
<evidence type="ECO:0000256" key="9">
    <source>
        <dbReference type="SAM" id="Phobius"/>
    </source>
</evidence>
<evidence type="ECO:0000256" key="1">
    <source>
        <dbReference type="ARBA" id="ARBA00004429"/>
    </source>
</evidence>
<keyword evidence="3" id="KW-1003">Cell membrane</keyword>
<keyword evidence="7 9" id="KW-0472">Membrane</keyword>
<feature type="transmembrane region" description="Helical" evidence="9">
    <location>
        <begin position="81"/>
        <end position="100"/>
    </location>
</feature>
<feature type="transmembrane region" description="Helical" evidence="9">
    <location>
        <begin position="46"/>
        <end position="69"/>
    </location>
</feature>
<feature type="transmembrane region" description="Helical" evidence="9">
    <location>
        <begin position="142"/>
        <end position="167"/>
    </location>
</feature>
<dbReference type="RefSeq" id="WP_316436604.1">
    <property type="nucleotide sequence ID" value="NZ_CP053587.1"/>
</dbReference>
<protein>
    <submittedName>
        <fullName evidence="10">YeeE/YedE family protein</fullName>
    </submittedName>
</protein>
<dbReference type="InterPro" id="IPR007272">
    <property type="entry name" value="Sulf_transp_TsuA/YedE"/>
</dbReference>
<feature type="transmembrane region" description="Helical" evidence="9">
    <location>
        <begin position="231"/>
        <end position="256"/>
    </location>
</feature>
<dbReference type="EMBL" id="CP053587">
    <property type="protein sequence ID" value="WNZ27010.1"/>
    <property type="molecule type" value="Genomic_DNA"/>
</dbReference>
<reference evidence="10" key="1">
    <citation type="submission" date="2020-05" db="EMBL/GenBank/DDBJ databases">
        <authorList>
            <person name="Zhu T."/>
            <person name="Keshari N."/>
            <person name="Lu X."/>
        </authorList>
    </citation>
    <scope>NUCLEOTIDE SEQUENCE</scope>
    <source>
        <strain evidence="10">NK1-12</strain>
    </source>
</reference>
<evidence type="ECO:0000256" key="3">
    <source>
        <dbReference type="ARBA" id="ARBA00022475"/>
    </source>
</evidence>
<keyword evidence="4" id="KW-0997">Cell inner membrane</keyword>
<evidence type="ECO:0000256" key="4">
    <source>
        <dbReference type="ARBA" id="ARBA00022519"/>
    </source>
</evidence>
<feature type="transmembrane region" description="Helical" evidence="9">
    <location>
        <begin position="300"/>
        <end position="323"/>
    </location>
</feature>
<keyword evidence="6 9" id="KW-1133">Transmembrane helix</keyword>
<feature type="transmembrane region" description="Helical" evidence="9">
    <location>
        <begin position="335"/>
        <end position="355"/>
    </location>
</feature>
<feature type="transmembrane region" description="Helical" evidence="9">
    <location>
        <begin position="21"/>
        <end position="40"/>
    </location>
</feature>
<evidence type="ECO:0000313" key="10">
    <source>
        <dbReference type="EMBL" id="WNZ27010.1"/>
    </source>
</evidence>
<accession>A0AA96WKW3</accession>
<dbReference type="GO" id="GO:0005886">
    <property type="term" value="C:plasma membrane"/>
    <property type="evidence" value="ECO:0007669"/>
    <property type="project" value="UniProtKB-SubCell"/>
</dbReference>
<gene>
    <name evidence="10" type="ORF">HJG54_29265</name>
</gene>
<evidence type="ECO:0000256" key="6">
    <source>
        <dbReference type="ARBA" id="ARBA00022989"/>
    </source>
</evidence>
<dbReference type="PANTHER" id="PTHR30574:SF1">
    <property type="entry name" value="SULPHUR TRANSPORT DOMAIN-CONTAINING PROTEIN"/>
    <property type="match status" value="1"/>
</dbReference>
<evidence type="ECO:0000256" key="7">
    <source>
        <dbReference type="ARBA" id="ARBA00023136"/>
    </source>
</evidence>
<evidence type="ECO:0000256" key="8">
    <source>
        <dbReference type="ARBA" id="ARBA00035655"/>
    </source>
</evidence>
<keyword evidence="5 9" id="KW-0812">Transmembrane</keyword>
<evidence type="ECO:0000256" key="2">
    <source>
        <dbReference type="ARBA" id="ARBA00022448"/>
    </source>
</evidence>
<feature type="transmembrane region" description="Helical" evidence="9">
    <location>
        <begin position="187"/>
        <end position="210"/>
    </location>
</feature>
<feature type="transmembrane region" description="Helical" evidence="9">
    <location>
        <begin position="361"/>
        <end position="388"/>
    </location>
</feature>
<name>A0AA96WKW3_9CYAN</name>
<keyword evidence="2" id="KW-0813">Transport</keyword>
<dbReference type="Pfam" id="PF04143">
    <property type="entry name" value="Sulf_transp"/>
    <property type="match status" value="1"/>
</dbReference>
<feature type="transmembrane region" description="Helical" evidence="9">
    <location>
        <begin position="112"/>
        <end position="130"/>
    </location>
</feature>
<dbReference type="PANTHER" id="PTHR30574">
    <property type="entry name" value="INNER MEMBRANE PROTEIN YEDE"/>
    <property type="match status" value="1"/>
</dbReference>
<dbReference type="AlphaFoldDB" id="A0AA96WKW3"/>
<sequence length="398" mass="41939">MSNASGLTLPPQSVQPPTQRAIVLFVLALLTAGAVALSGFGWRQSVLFLIGSLFGVSLYHASFGFASAYRRLFVYGEVRAIRAQLLMLMAATVLFAPILISGATFGQEVTGAVAPVAVQGAIGAFLFGIGMQLGSGCACGTLYTIGGGSSMMLLTLLTFGIGAFWASLTGNVWAGLPKTEPLSLISLWGWAGVAVQLLGLVLIAAVLWRWEEKNRVRAIEPAPQPFSFRTLLYGPWSLAFGAIALALLNWITLLIAGRPWGVTWGFTLWTAKIAQQLGWNPATSEFWSQGMGATALSQSVFADVISVMNFGIVLGATLAAALAGKLWLKKPPSKLAVAAALMGGLMMGYGARLAFGCNVGAYFSGIASTSLHGWLWIGFALLGTAVGVRLRPLFRLSN</sequence>
<evidence type="ECO:0000256" key="5">
    <source>
        <dbReference type="ARBA" id="ARBA00022692"/>
    </source>
</evidence>